<comment type="caution">
    <text evidence="2">The sequence shown here is derived from an EMBL/GenBank/DDBJ whole genome shotgun (WGS) entry which is preliminary data.</text>
</comment>
<dbReference type="EMBL" id="LFYR01001410">
    <property type="protein sequence ID" value="KMZ62160.1"/>
    <property type="molecule type" value="Genomic_DNA"/>
</dbReference>
<keyword evidence="3" id="KW-1185">Reference proteome</keyword>
<keyword evidence="1" id="KW-0175">Coiled coil</keyword>
<dbReference type="OMA" id="MEQRCLM"/>
<dbReference type="PANTHER" id="PTHR37214:SF2">
    <property type="entry name" value="CYTOMEGALOVIRUS UL139 PROTEIN"/>
    <property type="match status" value="1"/>
</dbReference>
<reference evidence="3" key="1">
    <citation type="journal article" date="2016" name="Nature">
        <title>The genome of the seagrass Zostera marina reveals angiosperm adaptation to the sea.</title>
        <authorList>
            <person name="Olsen J.L."/>
            <person name="Rouze P."/>
            <person name="Verhelst B."/>
            <person name="Lin Y.-C."/>
            <person name="Bayer T."/>
            <person name="Collen J."/>
            <person name="Dattolo E."/>
            <person name="De Paoli E."/>
            <person name="Dittami S."/>
            <person name="Maumus F."/>
            <person name="Michel G."/>
            <person name="Kersting A."/>
            <person name="Lauritano C."/>
            <person name="Lohaus R."/>
            <person name="Toepel M."/>
            <person name="Tonon T."/>
            <person name="Vanneste K."/>
            <person name="Amirebrahimi M."/>
            <person name="Brakel J."/>
            <person name="Bostroem C."/>
            <person name="Chovatia M."/>
            <person name="Grimwood J."/>
            <person name="Jenkins J.W."/>
            <person name="Jueterbock A."/>
            <person name="Mraz A."/>
            <person name="Stam W.T."/>
            <person name="Tice H."/>
            <person name="Bornberg-Bauer E."/>
            <person name="Green P.J."/>
            <person name="Pearson G.A."/>
            <person name="Procaccini G."/>
            <person name="Duarte C.M."/>
            <person name="Schmutz J."/>
            <person name="Reusch T.B.H."/>
            <person name="Van de Peer Y."/>
        </authorList>
    </citation>
    <scope>NUCLEOTIDE SEQUENCE [LARGE SCALE GENOMIC DNA]</scope>
    <source>
        <strain evidence="3">cv. Finnish</strain>
    </source>
</reference>
<accession>A0A0K9P1T8</accession>
<sequence>MAAFPSVFEERIRQMEETKNQRVFLLQTERELQDQKTRLLSSNLVSLRNAEQRRLLLEKRTAEFGAMIIAKKSEFMILETRHREASEQHRSLKSEIADLKQKLVVMEIDYRSKTSEMEVFVADVRKYLISSRSEIQTLQTQINHLRSVIEQMEKTDECSNNSEIIGAERRKIELSAIKQNLEQTLDSNYRLKSLLQNQLLQFLGKT</sequence>
<gene>
    <name evidence="2" type="ORF">ZOSMA_48G00810</name>
</gene>
<evidence type="ECO:0000313" key="2">
    <source>
        <dbReference type="EMBL" id="KMZ62160.1"/>
    </source>
</evidence>
<dbReference type="AlphaFoldDB" id="A0A0K9P1T8"/>
<proteinExistence type="predicted"/>
<protein>
    <submittedName>
        <fullName evidence="2">Uncharacterized protein</fullName>
    </submittedName>
</protein>
<dbReference type="InterPro" id="IPR021042">
    <property type="entry name" value="Herpes_UL139_cytomegalovirus"/>
</dbReference>
<dbReference type="Pfam" id="PF12507">
    <property type="entry name" value="HCMV_UL139"/>
    <property type="match status" value="1"/>
</dbReference>
<dbReference type="PANTHER" id="PTHR37214">
    <property type="entry name" value="CYTOMEGALOVIRUS UL139 PROTEIN"/>
    <property type="match status" value="1"/>
</dbReference>
<feature type="coiled-coil region" evidence="1">
    <location>
        <begin position="82"/>
        <end position="109"/>
    </location>
</feature>
<name>A0A0K9P1T8_ZOSMR</name>
<dbReference type="OrthoDB" id="783071at2759"/>
<evidence type="ECO:0000313" key="3">
    <source>
        <dbReference type="Proteomes" id="UP000036987"/>
    </source>
</evidence>
<dbReference type="Proteomes" id="UP000036987">
    <property type="component" value="Unassembled WGS sequence"/>
</dbReference>
<organism evidence="2 3">
    <name type="scientific">Zostera marina</name>
    <name type="common">Eelgrass</name>
    <dbReference type="NCBI Taxonomy" id="29655"/>
    <lineage>
        <taxon>Eukaryota</taxon>
        <taxon>Viridiplantae</taxon>
        <taxon>Streptophyta</taxon>
        <taxon>Embryophyta</taxon>
        <taxon>Tracheophyta</taxon>
        <taxon>Spermatophyta</taxon>
        <taxon>Magnoliopsida</taxon>
        <taxon>Liliopsida</taxon>
        <taxon>Zosteraceae</taxon>
        <taxon>Zostera</taxon>
    </lineage>
</organism>
<evidence type="ECO:0000256" key="1">
    <source>
        <dbReference type="SAM" id="Coils"/>
    </source>
</evidence>